<evidence type="ECO:0000256" key="10">
    <source>
        <dbReference type="ARBA" id="ARBA00022837"/>
    </source>
</evidence>
<dbReference type="CDD" id="cd11334">
    <property type="entry name" value="AmyAc_TreS"/>
    <property type="match status" value="1"/>
</dbReference>
<comment type="catalytic activity">
    <reaction evidence="1">
        <text>D-maltose = alpha,alpha-trehalose</text>
        <dbReference type="Rhea" id="RHEA:15145"/>
        <dbReference type="ChEBI" id="CHEBI:16551"/>
        <dbReference type="ChEBI" id="CHEBI:17306"/>
        <dbReference type="EC" id="5.4.99.16"/>
    </reaction>
</comment>
<dbReference type="InterPro" id="IPR002575">
    <property type="entry name" value="Aminoglycoside_PTrfase"/>
</dbReference>
<evidence type="ECO:0000256" key="5">
    <source>
        <dbReference type="ARBA" id="ARBA00012619"/>
    </source>
</evidence>
<evidence type="ECO:0000256" key="15">
    <source>
        <dbReference type="ARBA" id="ARBA00049067"/>
    </source>
</evidence>
<accession>F8LB17</accession>
<dbReference type="InterPro" id="IPR012811">
    <property type="entry name" value="TreS_maltokin_C_dom"/>
</dbReference>
<evidence type="ECO:0000256" key="8">
    <source>
        <dbReference type="ARBA" id="ARBA00022723"/>
    </source>
</evidence>
<keyword evidence="10" id="KW-0106">Calcium</keyword>
<dbReference type="Pfam" id="PF16657">
    <property type="entry name" value="Malt_amylase_C"/>
    <property type="match status" value="1"/>
</dbReference>
<dbReference type="SMART" id="SM00642">
    <property type="entry name" value="Aamy"/>
    <property type="match status" value="1"/>
</dbReference>
<reference evidence="17" key="1">
    <citation type="submission" date="2011-05" db="EMBL/GenBank/DDBJ databases">
        <title>Unity in variety -- the pan-genome of the Chlamydiae.</title>
        <authorList>
            <person name="Collingro A."/>
            <person name="Tischler P."/>
            <person name="Weinmaier T."/>
            <person name="Penz T."/>
            <person name="Heinz E."/>
            <person name="Brunham R.C."/>
            <person name="Read T.D."/>
            <person name="Bavoil P.M."/>
            <person name="Sachse K."/>
            <person name="Kahane S."/>
            <person name="Friedman M.G."/>
            <person name="Rattei T."/>
            <person name="Myers G.S.A."/>
            <person name="Horn M."/>
        </authorList>
    </citation>
    <scope>NUCLEOTIDE SEQUENCE</scope>
    <source>
        <strain evidence="17">2032/99</strain>
    </source>
</reference>
<dbReference type="Pfam" id="PF00128">
    <property type="entry name" value="Alpha-amylase"/>
    <property type="match status" value="1"/>
</dbReference>
<dbReference type="GO" id="GO:0005524">
    <property type="term" value="F:ATP binding"/>
    <property type="evidence" value="ECO:0007669"/>
    <property type="project" value="UniProtKB-KW"/>
</dbReference>
<dbReference type="NCBIfam" id="TIGR02457">
    <property type="entry name" value="TreS_Cterm"/>
    <property type="match status" value="1"/>
</dbReference>
<evidence type="ECO:0000259" key="16">
    <source>
        <dbReference type="SMART" id="SM00642"/>
    </source>
</evidence>
<dbReference type="InterPro" id="IPR032091">
    <property type="entry name" value="Malt_amylase-like_C"/>
</dbReference>
<dbReference type="InterPro" id="IPR006047">
    <property type="entry name" value="GH13_cat_dom"/>
</dbReference>
<dbReference type="InterPro" id="IPR011009">
    <property type="entry name" value="Kinase-like_dom_sf"/>
</dbReference>
<dbReference type="SUPFAM" id="SSF51011">
    <property type="entry name" value="Glycosyl hydrolase domain"/>
    <property type="match status" value="1"/>
</dbReference>
<evidence type="ECO:0000256" key="12">
    <source>
        <dbReference type="ARBA" id="ARBA00023235"/>
    </source>
</evidence>
<dbReference type="PANTHER" id="PTHR10357:SF219">
    <property type="entry name" value="MALTOSE ALPHA-D-GLUCOSYLTRANSFERASE"/>
    <property type="match status" value="1"/>
</dbReference>
<dbReference type="FunFam" id="3.20.20.80:FF:000055">
    <property type="entry name" value="Trehalose synthase"/>
    <property type="match status" value="1"/>
</dbReference>
<dbReference type="EMBL" id="FR872633">
    <property type="protein sequence ID" value="CCB90681.1"/>
    <property type="molecule type" value="Genomic_DNA"/>
</dbReference>
<evidence type="ECO:0000256" key="6">
    <source>
        <dbReference type="ARBA" id="ARBA00013882"/>
    </source>
</evidence>
<evidence type="ECO:0000256" key="9">
    <source>
        <dbReference type="ARBA" id="ARBA00022741"/>
    </source>
</evidence>
<keyword evidence="8" id="KW-0479">Metal-binding</keyword>
<dbReference type="Gene3D" id="3.20.20.80">
    <property type="entry name" value="Glycosidases"/>
    <property type="match status" value="1"/>
</dbReference>
<protein>
    <recommendedName>
        <fullName evidence="6">Maltokinase</fullName>
        <ecNumber evidence="4">2.7.1.175</ecNumber>
        <ecNumber evidence="5">5.4.99.16</ecNumber>
    </recommendedName>
    <alternativeName>
        <fullName evidence="14">Maltose alpha-D-glucosyltransferase</fullName>
    </alternativeName>
    <alternativeName>
        <fullName evidence="13">Maltose-1-phosphate synthase</fullName>
    </alternativeName>
</protein>
<dbReference type="SUPFAM" id="SSF51445">
    <property type="entry name" value="(Trans)glycosidases"/>
    <property type="match status" value="1"/>
</dbReference>
<dbReference type="GO" id="GO:0016740">
    <property type="term" value="F:transferase activity"/>
    <property type="evidence" value="ECO:0007669"/>
    <property type="project" value="UniProtKB-KW"/>
</dbReference>
<keyword evidence="11" id="KW-0067">ATP-binding</keyword>
<dbReference type="SUPFAM" id="SSF56112">
    <property type="entry name" value="Protein kinase-like (PK-like)"/>
    <property type="match status" value="1"/>
</dbReference>
<evidence type="ECO:0000256" key="1">
    <source>
        <dbReference type="ARBA" id="ARBA00001595"/>
    </source>
</evidence>
<keyword evidence="9" id="KW-0547">Nucleotide-binding</keyword>
<evidence type="ECO:0000256" key="11">
    <source>
        <dbReference type="ARBA" id="ARBA00022840"/>
    </source>
</evidence>
<gene>
    <name evidence="17" type="primary">treS</name>
    <name evidence="17" type="ORF">WCH_AF03990</name>
</gene>
<evidence type="ECO:0000256" key="7">
    <source>
        <dbReference type="ARBA" id="ARBA00022679"/>
    </source>
</evidence>
<dbReference type="EC" id="2.7.1.175" evidence="4"/>
<dbReference type="GO" id="GO:0005975">
    <property type="term" value="P:carbohydrate metabolic process"/>
    <property type="evidence" value="ECO:0007669"/>
    <property type="project" value="InterPro"/>
</dbReference>
<dbReference type="EC" id="5.4.99.16" evidence="5"/>
<sequence>MMTNWYKDAIVYQLHVKCFRDSNKDGIGDFKGLTKKLDYLQNLGCTAIWLLPFYPSPLRDDGYDIADYLNVHPNYGSLKDFRTFLNEAHKRGLKIITELVINHTSDQHQWFQQSRKGKPGSQWRDYYVWSDTPDKYSEARIIFKDFETSNWTWDPVAEAYYMHRFYSHQPDLNYENPAVHQEIFNILNFWMNMGVDGMRLDAIPYLYKKEGTDCENLPETHQFLKKLRRFVDQNYPDRMLIAEANQWPEQSAAYFGNDDECHMAFNFPVMPRLYMALQMEDRFPIIDIMEQTPKPPPSCQWGIFLRNHDELTLEMVTEEERDYMYRSYAIDPQARINLGIRRRLAPLMNNATQKIHLMNVLLFSLPGSPIIYYGDEIGMGDNYYLGDRDGVRTPMQWNTDRNGGFSDGNPQKLYLPLVIDPEYHHAFVNVENQEKSPSSLLWWMRKMISVRKRYKAFSRGDIHVLSPSNSKVLAFIREYEKESILVLINLSKYPVYVNLNLSQYSGGKLKDIFGNQEFCSIKEGSVGLTVGGYGYYWLAIFPSDLELPHGDHLEELQLKKSWQDILLPEYEHTFCNRILMNYLPLCRWFQRKADKIIDISISDKTAFDSAIFLHLKVDYASHETEYYQLPISFKPGIGHEDYQHGVIAKVRFENTEGLLIDGIFDEEFRSHLLNHLILEKKQLKSRKGSITIQTTAALNKLGKAEGSQFSRVYSAEQTNNSISYGDAIIAKFFRKVENGLNPDYEIARHLTQSAKFKQTPRLLGSIQYTIKGKAPSILAMIQEFVPNGGDMWQHSLDTIRLFFENALIREPGTNFDALEESIGTHFLQTIKLLGIRTAELHLALSNDYGKEEFKPERFTWMYQKSLFQSIRSQIKKALYLLGQRYQEFDEADQRLAINLLDKQSEFEKRIADLQTRKIEAKKIRIHGDYHLGQVLYTGNDLAIIDFEGEPVMPLSERKLKKSPLQDIAGMVRSFHYASIWGFQLFEQYRGDSSSAVLPYRSRWYTTLKDLFISSYSTRLSDAEPGMIPTNPEDFQTLLFAHLIQKAAYELSYEMQSRTGKVMIPMMGLTELLEEKSG</sequence>
<dbReference type="InterPro" id="IPR012810">
    <property type="entry name" value="TreS/a-amylase_N"/>
</dbReference>
<dbReference type="GO" id="GO:0047471">
    <property type="term" value="F:maltose alpha-D-glucosyltransferase activity"/>
    <property type="evidence" value="ECO:0007669"/>
    <property type="project" value="UniProtKB-EC"/>
</dbReference>
<dbReference type="GO" id="GO:0046872">
    <property type="term" value="F:metal ion binding"/>
    <property type="evidence" value="ECO:0007669"/>
    <property type="project" value="UniProtKB-KW"/>
</dbReference>
<dbReference type="Pfam" id="PF18085">
    <property type="entry name" value="Mak_N_cap"/>
    <property type="match status" value="1"/>
</dbReference>
<comment type="similarity">
    <text evidence="2">Belongs to the glycosyl hydrolase 13 family. TreS subfamily.</text>
</comment>
<evidence type="ECO:0000256" key="3">
    <source>
        <dbReference type="ARBA" id="ARBA00006219"/>
    </source>
</evidence>
<keyword evidence="7" id="KW-0808">Transferase</keyword>
<dbReference type="Pfam" id="PF01636">
    <property type="entry name" value="APH"/>
    <property type="match status" value="1"/>
</dbReference>
<dbReference type="InterPro" id="IPR045857">
    <property type="entry name" value="O16G_dom_2"/>
</dbReference>
<organism evidence="17">
    <name type="scientific">Waddlia chondrophila 2032/99</name>
    <dbReference type="NCBI Taxonomy" id="765953"/>
    <lineage>
        <taxon>Bacteria</taxon>
        <taxon>Pseudomonadati</taxon>
        <taxon>Chlamydiota</taxon>
        <taxon>Chlamydiia</taxon>
        <taxon>Parachlamydiales</taxon>
        <taxon>Waddliaceae</taxon>
        <taxon>Waddlia</taxon>
    </lineage>
</organism>
<comment type="similarity">
    <text evidence="3">Belongs to the aminoglycoside phosphotransferase family.</text>
</comment>
<dbReference type="Gene3D" id="2.60.40.1180">
    <property type="entry name" value="Golgi alpha-mannosidase II"/>
    <property type="match status" value="1"/>
</dbReference>
<feature type="domain" description="Glycosyl hydrolase family 13 catalytic" evidence="16">
    <location>
        <begin position="13"/>
        <end position="407"/>
    </location>
</feature>
<dbReference type="NCBIfam" id="TIGR02456">
    <property type="entry name" value="treS_nterm"/>
    <property type="match status" value="1"/>
</dbReference>
<dbReference type="InterPro" id="IPR013780">
    <property type="entry name" value="Glyco_hydro_b"/>
</dbReference>
<dbReference type="PANTHER" id="PTHR10357">
    <property type="entry name" value="ALPHA-AMYLASE FAMILY MEMBER"/>
    <property type="match status" value="1"/>
</dbReference>
<evidence type="ECO:0000256" key="2">
    <source>
        <dbReference type="ARBA" id="ARBA00005496"/>
    </source>
</evidence>
<dbReference type="InterPro" id="IPR040999">
    <property type="entry name" value="Mak_N_cap"/>
</dbReference>
<dbReference type="AlphaFoldDB" id="F8LB17"/>
<dbReference type="Gene3D" id="3.90.400.10">
    <property type="entry name" value="Oligo-1,6-glucosidase, Domain 2"/>
    <property type="match status" value="1"/>
</dbReference>
<comment type="catalytic activity">
    <reaction evidence="15">
        <text>D-maltose + ATP = alpha-maltose 1-phosphate + ADP + H(+)</text>
        <dbReference type="Rhea" id="RHEA:31915"/>
        <dbReference type="ChEBI" id="CHEBI:15378"/>
        <dbReference type="ChEBI" id="CHEBI:17306"/>
        <dbReference type="ChEBI" id="CHEBI:30616"/>
        <dbReference type="ChEBI" id="CHEBI:63576"/>
        <dbReference type="ChEBI" id="CHEBI:456216"/>
        <dbReference type="EC" id="2.7.1.175"/>
    </reaction>
</comment>
<evidence type="ECO:0000256" key="13">
    <source>
        <dbReference type="ARBA" id="ARBA00031251"/>
    </source>
</evidence>
<dbReference type="Gene3D" id="3.90.1200.10">
    <property type="match status" value="1"/>
</dbReference>
<evidence type="ECO:0000256" key="4">
    <source>
        <dbReference type="ARBA" id="ARBA00011962"/>
    </source>
</evidence>
<evidence type="ECO:0000256" key="14">
    <source>
        <dbReference type="ARBA" id="ARBA00031378"/>
    </source>
</evidence>
<name>F8LB17_9BACT</name>
<proteinExistence type="inferred from homology"/>
<keyword evidence="12 17" id="KW-0413">Isomerase</keyword>
<evidence type="ECO:0000313" key="17">
    <source>
        <dbReference type="EMBL" id="CCB90681.1"/>
    </source>
</evidence>
<dbReference type="InterPro" id="IPR017853">
    <property type="entry name" value="GH"/>
</dbReference>